<dbReference type="SUPFAM" id="SSF51306">
    <property type="entry name" value="LexA/Signal peptidase"/>
    <property type="match status" value="1"/>
</dbReference>
<feature type="domain" description="Peptidase S24/S26A/S26B/S26C" evidence="4">
    <location>
        <begin position="152"/>
        <end position="273"/>
    </location>
</feature>
<name>A0A1S2N8U3_9BURK</name>
<comment type="caution">
    <text evidence="5">The sequence shown here is derived from an EMBL/GenBank/DDBJ whole genome shotgun (WGS) entry which is preliminary data.</text>
</comment>
<dbReference type="GO" id="GO:0003677">
    <property type="term" value="F:DNA binding"/>
    <property type="evidence" value="ECO:0007669"/>
    <property type="project" value="UniProtKB-KW"/>
</dbReference>
<evidence type="ECO:0000313" key="5">
    <source>
        <dbReference type="EMBL" id="OIJ41497.1"/>
    </source>
</evidence>
<organism evidence="5 6">
    <name type="scientific">Massilia timonae</name>
    <dbReference type="NCBI Taxonomy" id="47229"/>
    <lineage>
        <taxon>Bacteria</taxon>
        <taxon>Pseudomonadati</taxon>
        <taxon>Pseudomonadota</taxon>
        <taxon>Betaproteobacteria</taxon>
        <taxon>Burkholderiales</taxon>
        <taxon>Oxalobacteraceae</taxon>
        <taxon>Telluria group</taxon>
        <taxon>Massilia</taxon>
    </lineage>
</organism>
<keyword evidence="3" id="KW-0804">Transcription</keyword>
<dbReference type="Proteomes" id="UP000180246">
    <property type="component" value="Unassembled WGS sequence"/>
</dbReference>
<accession>A0A1S2N8U3</accession>
<evidence type="ECO:0000256" key="3">
    <source>
        <dbReference type="ARBA" id="ARBA00023163"/>
    </source>
</evidence>
<reference evidence="5 6" key="1">
    <citation type="submission" date="2014-10" db="EMBL/GenBank/DDBJ databases">
        <authorList>
            <person name="Seo M.-J."/>
            <person name="Seok Y.J."/>
            <person name="Cha I.-T."/>
        </authorList>
    </citation>
    <scope>NUCLEOTIDE SEQUENCE [LARGE SCALE GENOMIC DNA]</scope>
    <source>
        <strain evidence="5 6">NEU</strain>
    </source>
</reference>
<dbReference type="Gene3D" id="2.10.109.10">
    <property type="entry name" value="Umud Fragment, subunit A"/>
    <property type="match status" value="1"/>
</dbReference>
<dbReference type="Pfam" id="PF00717">
    <property type="entry name" value="Peptidase_S24"/>
    <property type="match status" value="1"/>
</dbReference>
<dbReference type="InterPro" id="IPR015927">
    <property type="entry name" value="Peptidase_S24_S26A/B/C"/>
</dbReference>
<gene>
    <name evidence="5" type="ORF">LO55_5057</name>
</gene>
<dbReference type="InterPro" id="IPR039418">
    <property type="entry name" value="LexA-like"/>
</dbReference>
<protein>
    <submittedName>
        <fullName evidence="5">Peptidase S24-like family protein</fullName>
    </submittedName>
</protein>
<proteinExistence type="predicted"/>
<dbReference type="PANTHER" id="PTHR40661:SF1">
    <property type="entry name" value="HTH CRO_C1-TYPE DOMAIN-CONTAINING PROTEIN"/>
    <property type="match status" value="1"/>
</dbReference>
<dbReference type="EMBL" id="JRYB01000001">
    <property type="protein sequence ID" value="OIJ41497.1"/>
    <property type="molecule type" value="Genomic_DNA"/>
</dbReference>
<evidence type="ECO:0000256" key="2">
    <source>
        <dbReference type="ARBA" id="ARBA00023125"/>
    </source>
</evidence>
<keyword evidence="1" id="KW-0805">Transcription regulation</keyword>
<dbReference type="PANTHER" id="PTHR40661">
    <property type="match status" value="1"/>
</dbReference>
<evidence type="ECO:0000313" key="6">
    <source>
        <dbReference type="Proteomes" id="UP000180246"/>
    </source>
</evidence>
<dbReference type="AlphaFoldDB" id="A0A1S2N8U3"/>
<sequence>MRTNDEIRRLNLLVAISRIGSAARLADLAATSPAYLSQIKNRVADSKSGTPKAMGDELARRIETAIHVPLGWMDSSHHMDWVNAGLVESVATGSGAAPPAPPEAGAKPADLLEPVAPLSTEDAGRLLGGGIGVQARDDDDPAFTHIPKVKLRLSAGISGFETEPERFDGTTTTVPTSWIERHGYSRRHLIATLVKGESMETTLYDGDLVIINLADTRLVDGGLYAINYGGEPVIKRMTRDAGQWWLTSDHRDQQRYYRRVCSGTDCIIVGRVVKRESERL</sequence>
<keyword evidence="2" id="KW-0238">DNA-binding</keyword>
<evidence type="ECO:0000259" key="4">
    <source>
        <dbReference type="Pfam" id="PF00717"/>
    </source>
</evidence>
<dbReference type="CDD" id="cd06529">
    <property type="entry name" value="S24_LexA-like"/>
    <property type="match status" value="1"/>
</dbReference>
<dbReference type="InterPro" id="IPR036286">
    <property type="entry name" value="LexA/Signal_pep-like_sf"/>
</dbReference>
<evidence type="ECO:0000256" key="1">
    <source>
        <dbReference type="ARBA" id="ARBA00023015"/>
    </source>
</evidence>